<proteinExistence type="predicted"/>
<dbReference type="Proteomes" id="UP000034883">
    <property type="component" value="Chromosome"/>
</dbReference>
<keyword evidence="2" id="KW-1185">Reference proteome</keyword>
<evidence type="ECO:0000313" key="1">
    <source>
        <dbReference type="EMBL" id="AKF05086.1"/>
    </source>
</evidence>
<sequence length="264" mass="29279">MLAELKDLESRFTDVFWQELAAGLGVSRWSLEDAPRSAELAARDALMRSEAARSTRIEDQVAELGVRIAALERVIARWSSLTRAWRRPASRAPRGDGSRSGGADPTVETVLARERIESMLRELRPRLPVDVRVKPNGALRVHWAIATSAPRGVGAVRLEPERLLDDLRKVAGVLTDIDVGDDRFDGAFLVRGHEPTVRAVLDRETRGRLLRLDARCADLRVDLDAGEAVVRMHSSPTVELLEDALAVLARLRRAPVRALRNDEA</sequence>
<dbReference type="STRING" id="927083.DB32_002235"/>
<dbReference type="AlphaFoldDB" id="A0A0F6W1K0"/>
<gene>
    <name evidence="1" type="ORF">DB32_002235</name>
</gene>
<organism evidence="1 2">
    <name type="scientific">Sandaracinus amylolyticus</name>
    <dbReference type="NCBI Taxonomy" id="927083"/>
    <lineage>
        <taxon>Bacteria</taxon>
        <taxon>Pseudomonadati</taxon>
        <taxon>Myxococcota</taxon>
        <taxon>Polyangia</taxon>
        <taxon>Polyangiales</taxon>
        <taxon>Sandaracinaceae</taxon>
        <taxon>Sandaracinus</taxon>
    </lineage>
</organism>
<evidence type="ECO:0000313" key="2">
    <source>
        <dbReference type="Proteomes" id="UP000034883"/>
    </source>
</evidence>
<accession>A0A0F6W1K0</accession>
<name>A0A0F6W1K0_9BACT</name>
<protein>
    <submittedName>
        <fullName evidence="1">Uncharacterized protein</fullName>
    </submittedName>
</protein>
<dbReference type="EMBL" id="CP011125">
    <property type="protein sequence ID" value="AKF05086.1"/>
    <property type="molecule type" value="Genomic_DNA"/>
</dbReference>
<dbReference type="KEGG" id="samy:DB32_002235"/>
<reference evidence="1 2" key="1">
    <citation type="submission" date="2015-03" db="EMBL/GenBank/DDBJ databases">
        <title>Genome assembly of Sandaracinus amylolyticus DSM 53668.</title>
        <authorList>
            <person name="Sharma G."/>
            <person name="Subramanian S."/>
        </authorList>
    </citation>
    <scope>NUCLEOTIDE SEQUENCE [LARGE SCALE GENOMIC DNA]</scope>
    <source>
        <strain evidence="1 2">DSM 53668</strain>
    </source>
</reference>